<comment type="caution">
    <text evidence="1">The sequence shown here is derived from an EMBL/GenBank/DDBJ whole genome shotgun (WGS) entry which is preliminary data.</text>
</comment>
<reference evidence="1 2" key="1">
    <citation type="journal article" date="2011" name="PLoS Pathog.">
        <title>Endophytic Life Strategies Decoded by Genome and Transcriptome Analyses of the Mutualistic Root Symbiont Piriformospora indica.</title>
        <authorList>
            <person name="Zuccaro A."/>
            <person name="Lahrmann U."/>
            <person name="Guldener U."/>
            <person name="Langen G."/>
            <person name="Pfiffi S."/>
            <person name="Biedenkopf D."/>
            <person name="Wong P."/>
            <person name="Samans B."/>
            <person name="Grimm C."/>
            <person name="Basiewicz M."/>
            <person name="Murat C."/>
            <person name="Martin F."/>
            <person name="Kogel K.H."/>
        </authorList>
    </citation>
    <scope>NUCLEOTIDE SEQUENCE [LARGE SCALE GENOMIC DNA]</scope>
    <source>
        <strain evidence="1 2">DSM 11827</strain>
    </source>
</reference>
<evidence type="ECO:0000313" key="2">
    <source>
        <dbReference type="Proteomes" id="UP000007148"/>
    </source>
</evidence>
<evidence type="ECO:0000313" key="1">
    <source>
        <dbReference type="EMBL" id="CCA66506.1"/>
    </source>
</evidence>
<gene>
    <name evidence="1" type="ORF">PIIN_00190</name>
</gene>
<dbReference type="HOGENOM" id="CLU_888813_0_0_1"/>
<accession>G4T5C4</accession>
<keyword evidence="2" id="KW-1185">Reference proteome</keyword>
<dbReference type="AlphaFoldDB" id="G4T5C4"/>
<name>G4T5C4_SERID</name>
<protein>
    <submittedName>
        <fullName evidence="1">Uncharacterized protein</fullName>
    </submittedName>
</protein>
<proteinExistence type="predicted"/>
<sequence>MHSRGSRRPSSDDTSQCRVFAPYSCPSPVFVGTGFIETASLQSFVDSLESWIKRDQKLRFSTKAIVLKVLKDALCDASPTPTCSTRHSIDLADLQQCTCGHNSEQNMARAQRAKVSDDIPEITFSQSIRRYFGRSNGAHHSNTVNAATTIQDDQPRILTSPSPSGVRLRLCDGFQVFYLLTYMYMSNPHRLKFSQVTTVYSRIIPFNFSFDELLLLGGIDPSDHFFLTSPRVDTWRDSLVILGVLANDGSGSAKAFARLREGVVCYLRIFPSLLDGPLEKLPCRNSPDIALTEAFRKLTANLRMMRNPNSWYS</sequence>
<dbReference type="Proteomes" id="UP000007148">
    <property type="component" value="Unassembled WGS sequence"/>
</dbReference>
<dbReference type="EMBL" id="CAFZ01000002">
    <property type="protein sequence ID" value="CCA66506.1"/>
    <property type="molecule type" value="Genomic_DNA"/>
</dbReference>
<organism evidence="1 2">
    <name type="scientific">Serendipita indica (strain DSM 11827)</name>
    <name type="common">Root endophyte fungus</name>
    <name type="synonym">Piriformospora indica</name>
    <dbReference type="NCBI Taxonomy" id="1109443"/>
    <lineage>
        <taxon>Eukaryota</taxon>
        <taxon>Fungi</taxon>
        <taxon>Dikarya</taxon>
        <taxon>Basidiomycota</taxon>
        <taxon>Agaricomycotina</taxon>
        <taxon>Agaricomycetes</taxon>
        <taxon>Sebacinales</taxon>
        <taxon>Serendipitaceae</taxon>
        <taxon>Serendipita</taxon>
    </lineage>
</organism>
<dbReference type="InParanoid" id="G4T5C4"/>